<name>A0AC60PE15_IXOPE</name>
<proteinExistence type="predicted"/>
<keyword evidence="2" id="KW-1185">Reference proteome</keyword>
<dbReference type="Proteomes" id="UP000805193">
    <property type="component" value="Unassembled WGS sequence"/>
</dbReference>
<protein>
    <submittedName>
        <fullName evidence="1">Uncharacterized protein</fullName>
    </submittedName>
</protein>
<comment type="caution">
    <text evidence="1">The sequence shown here is derived from an EMBL/GenBank/DDBJ whole genome shotgun (WGS) entry which is preliminary data.</text>
</comment>
<accession>A0AC60PE15</accession>
<sequence length="195" mass="21311">MSADTGITSASTGSCTADPGQGRRFRRSAAKIVIDLHIPNGHLQQQNRELQVCWAGAQARGVFQAPGRAAEARGTGDKELATPEPPKLFLMPLSNMEQFLCCRSAAEALHQQDTAGDSKNLQKVVREMVGRLFSRQVQEQFSLLGYRGKSRFKDAIMCKVVIDVVLNVLEVASTTSFSTSSSRILDLEDDVQNNL</sequence>
<evidence type="ECO:0000313" key="2">
    <source>
        <dbReference type="Proteomes" id="UP000805193"/>
    </source>
</evidence>
<gene>
    <name evidence="1" type="ORF">HPB47_005364</name>
</gene>
<evidence type="ECO:0000313" key="1">
    <source>
        <dbReference type="EMBL" id="KAG0417785.1"/>
    </source>
</evidence>
<dbReference type="EMBL" id="JABSTQ010010801">
    <property type="protein sequence ID" value="KAG0417785.1"/>
    <property type="molecule type" value="Genomic_DNA"/>
</dbReference>
<reference evidence="1 2" key="1">
    <citation type="journal article" date="2020" name="Cell">
        <title>Large-Scale Comparative Analyses of Tick Genomes Elucidate Their Genetic Diversity and Vector Capacities.</title>
        <authorList>
            <consortium name="Tick Genome and Microbiome Consortium (TIGMIC)"/>
            <person name="Jia N."/>
            <person name="Wang J."/>
            <person name="Shi W."/>
            <person name="Du L."/>
            <person name="Sun Y."/>
            <person name="Zhan W."/>
            <person name="Jiang J.F."/>
            <person name="Wang Q."/>
            <person name="Zhang B."/>
            <person name="Ji P."/>
            <person name="Bell-Sakyi L."/>
            <person name="Cui X.M."/>
            <person name="Yuan T.T."/>
            <person name="Jiang B.G."/>
            <person name="Yang W.F."/>
            <person name="Lam T.T."/>
            <person name="Chang Q.C."/>
            <person name="Ding S.J."/>
            <person name="Wang X.J."/>
            <person name="Zhu J.G."/>
            <person name="Ruan X.D."/>
            <person name="Zhao L."/>
            <person name="Wei J.T."/>
            <person name="Ye R.Z."/>
            <person name="Que T.C."/>
            <person name="Du C.H."/>
            <person name="Zhou Y.H."/>
            <person name="Cheng J.X."/>
            <person name="Dai P.F."/>
            <person name="Guo W.B."/>
            <person name="Han X.H."/>
            <person name="Huang E.J."/>
            <person name="Li L.F."/>
            <person name="Wei W."/>
            <person name="Gao Y.C."/>
            <person name="Liu J.Z."/>
            <person name="Shao H.Z."/>
            <person name="Wang X."/>
            <person name="Wang C.C."/>
            <person name="Yang T.C."/>
            <person name="Huo Q.B."/>
            <person name="Li W."/>
            <person name="Chen H.Y."/>
            <person name="Chen S.E."/>
            <person name="Zhou L.G."/>
            <person name="Ni X.B."/>
            <person name="Tian J.H."/>
            <person name="Sheng Y."/>
            <person name="Liu T."/>
            <person name="Pan Y.S."/>
            <person name="Xia L.Y."/>
            <person name="Li J."/>
            <person name="Zhao F."/>
            <person name="Cao W.C."/>
        </authorList>
    </citation>
    <scope>NUCLEOTIDE SEQUENCE [LARGE SCALE GENOMIC DNA]</scope>
    <source>
        <strain evidence="1">Iper-2018</strain>
    </source>
</reference>
<organism evidence="1 2">
    <name type="scientific">Ixodes persulcatus</name>
    <name type="common">Taiga tick</name>
    <dbReference type="NCBI Taxonomy" id="34615"/>
    <lineage>
        <taxon>Eukaryota</taxon>
        <taxon>Metazoa</taxon>
        <taxon>Ecdysozoa</taxon>
        <taxon>Arthropoda</taxon>
        <taxon>Chelicerata</taxon>
        <taxon>Arachnida</taxon>
        <taxon>Acari</taxon>
        <taxon>Parasitiformes</taxon>
        <taxon>Ixodida</taxon>
        <taxon>Ixodoidea</taxon>
        <taxon>Ixodidae</taxon>
        <taxon>Ixodinae</taxon>
        <taxon>Ixodes</taxon>
    </lineage>
</organism>